<dbReference type="PANTHER" id="PTHR34293:SF1">
    <property type="entry name" value="HTH-TYPE TRANSCRIPTIONAL REGULATOR TRMBL2"/>
    <property type="match status" value="1"/>
</dbReference>
<feature type="domain" description="PAS" evidence="1">
    <location>
        <begin position="122"/>
        <end position="161"/>
    </location>
</feature>
<dbReference type="InterPro" id="IPR036388">
    <property type="entry name" value="WH-like_DNA-bd_sf"/>
</dbReference>
<dbReference type="Gene3D" id="3.30.450.20">
    <property type="entry name" value="PAS domain"/>
    <property type="match status" value="1"/>
</dbReference>
<name>A0A1F6DXP7_9BACT</name>
<evidence type="ECO:0000313" key="3">
    <source>
        <dbReference type="Proteomes" id="UP000177652"/>
    </source>
</evidence>
<dbReference type="NCBIfam" id="TIGR00229">
    <property type="entry name" value="sensory_box"/>
    <property type="match status" value="1"/>
</dbReference>
<dbReference type="InterPro" id="IPR000014">
    <property type="entry name" value="PAS"/>
</dbReference>
<dbReference type="PROSITE" id="PS50112">
    <property type="entry name" value="PAS"/>
    <property type="match status" value="1"/>
</dbReference>
<protein>
    <recommendedName>
        <fullName evidence="1">PAS domain-containing protein</fullName>
    </recommendedName>
</protein>
<evidence type="ECO:0000313" key="2">
    <source>
        <dbReference type="EMBL" id="OGG66193.1"/>
    </source>
</evidence>
<organism evidence="2 3">
    <name type="scientific">Candidatus Kaiserbacteria bacterium RIFCSPHIGHO2_02_FULL_55_20</name>
    <dbReference type="NCBI Taxonomy" id="1798497"/>
    <lineage>
        <taxon>Bacteria</taxon>
        <taxon>Candidatus Kaiseribacteriota</taxon>
    </lineage>
</organism>
<proteinExistence type="predicted"/>
<dbReference type="SUPFAM" id="SSF46785">
    <property type="entry name" value="Winged helix' DNA-binding domain"/>
    <property type="match status" value="1"/>
</dbReference>
<dbReference type="STRING" id="1798497.A3D71_01595"/>
<evidence type="ECO:0000259" key="1">
    <source>
        <dbReference type="PROSITE" id="PS50112"/>
    </source>
</evidence>
<dbReference type="PANTHER" id="PTHR34293">
    <property type="entry name" value="HTH-TYPE TRANSCRIPTIONAL REGULATOR TRMBL2"/>
    <property type="match status" value="1"/>
</dbReference>
<dbReference type="InterPro" id="IPR036390">
    <property type="entry name" value="WH_DNA-bd_sf"/>
</dbReference>
<comment type="caution">
    <text evidence="2">The sequence shown here is derived from an EMBL/GenBank/DDBJ whole genome shotgun (WGS) entry which is preliminary data.</text>
</comment>
<accession>A0A1F6DXP7</accession>
<dbReference type="Pfam" id="PF01978">
    <property type="entry name" value="TrmB"/>
    <property type="match status" value="1"/>
</dbReference>
<dbReference type="InterPro" id="IPR051797">
    <property type="entry name" value="TrmB-like"/>
</dbReference>
<dbReference type="SUPFAM" id="SSF55785">
    <property type="entry name" value="PYP-like sensor domain (PAS domain)"/>
    <property type="match status" value="1"/>
</dbReference>
<dbReference type="Pfam" id="PF13426">
    <property type="entry name" value="PAS_9"/>
    <property type="match status" value="1"/>
</dbReference>
<dbReference type="EMBL" id="MFLK01000018">
    <property type="protein sequence ID" value="OGG66193.1"/>
    <property type="molecule type" value="Genomic_DNA"/>
</dbReference>
<dbReference type="Proteomes" id="UP000177652">
    <property type="component" value="Unassembled WGS sequence"/>
</dbReference>
<dbReference type="SMART" id="SM00091">
    <property type="entry name" value="PAS"/>
    <property type="match status" value="1"/>
</dbReference>
<dbReference type="InterPro" id="IPR035965">
    <property type="entry name" value="PAS-like_dom_sf"/>
</dbReference>
<gene>
    <name evidence="2" type="ORF">A3D71_01595</name>
</gene>
<dbReference type="AlphaFoldDB" id="A0A1F6DXP7"/>
<dbReference type="Gene3D" id="1.10.10.10">
    <property type="entry name" value="Winged helix-like DNA-binding domain superfamily/Winged helix DNA-binding domain"/>
    <property type="match status" value="1"/>
</dbReference>
<reference evidence="2 3" key="1">
    <citation type="journal article" date="2016" name="Nat. Commun.">
        <title>Thousands of microbial genomes shed light on interconnected biogeochemical processes in an aquifer system.</title>
        <authorList>
            <person name="Anantharaman K."/>
            <person name="Brown C.T."/>
            <person name="Hug L.A."/>
            <person name="Sharon I."/>
            <person name="Castelle C.J."/>
            <person name="Probst A.J."/>
            <person name="Thomas B.C."/>
            <person name="Singh A."/>
            <person name="Wilkins M.J."/>
            <person name="Karaoz U."/>
            <person name="Brodie E.L."/>
            <person name="Williams K.H."/>
            <person name="Hubbard S.S."/>
            <person name="Banfield J.F."/>
        </authorList>
    </citation>
    <scope>NUCLEOTIDE SEQUENCE [LARGE SCALE GENOMIC DNA]</scope>
</reference>
<sequence>MRIEKVIEELGFKPNEAKVYVAALALGECHISDIAAKVNLPRSSAQAIVDKLHKVGLMNFYVRRRYKYWVAENPERILADFVRKEEKIRGALPALLALRKAGHSRTQHGTGRSMDAGPFHILADTSLQPILITNRNAEIEYVNAAWEDQFGYSLNDIRGQNPRILKSGKTPAGVHERMWKALTAGKLFQSDAVVDRRKDGTCFNLLTTVFPVRYGSAVYYIQILDDITDGKKAGQVRQDFIRTAAGGKAS</sequence>
<dbReference type="InterPro" id="IPR002831">
    <property type="entry name" value="Tscrpt_reg_TrmB_N"/>
</dbReference>
<dbReference type="CDD" id="cd00130">
    <property type="entry name" value="PAS"/>
    <property type="match status" value="1"/>
</dbReference>